<evidence type="ECO:0000313" key="2">
    <source>
        <dbReference type="Proteomes" id="UP001060215"/>
    </source>
</evidence>
<keyword evidence="2" id="KW-1185">Reference proteome</keyword>
<evidence type="ECO:0000313" key="1">
    <source>
        <dbReference type="EMBL" id="KAI7993820.1"/>
    </source>
</evidence>
<reference evidence="1 2" key="1">
    <citation type="journal article" date="2022" name="Plant J.">
        <title>Chromosome-level genome of Camellia lanceoleosa provides a valuable resource for understanding genome evolution and self-incompatibility.</title>
        <authorList>
            <person name="Gong W."/>
            <person name="Xiao S."/>
            <person name="Wang L."/>
            <person name="Liao Z."/>
            <person name="Chang Y."/>
            <person name="Mo W."/>
            <person name="Hu G."/>
            <person name="Li W."/>
            <person name="Zhao G."/>
            <person name="Zhu H."/>
            <person name="Hu X."/>
            <person name="Ji K."/>
            <person name="Xiang X."/>
            <person name="Song Q."/>
            <person name="Yuan D."/>
            <person name="Jin S."/>
            <person name="Zhang L."/>
        </authorList>
    </citation>
    <scope>NUCLEOTIDE SEQUENCE [LARGE SCALE GENOMIC DNA]</scope>
    <source>
        <strain evidence="1">SQ_2022a</strain>
    </source>
</reference>
<dbReference type="EMBL" id="CM045769">
    <property type="protein sequence ID" value="KAI7993820.1"/>
    <property type="molecule type" value="Genomic_DNA"/>
</dbReference>
<accession>A0ACC0G0F2</accession>
<comment type="caution">
    <text evidence="1">The sequence shown here is derived from an EMBL/GenBank/DDBJ whole genome shotgun (WGS) entry which is preliminary data.</text>
</comment>
<organism evidence="1 2">
    <name type="scientific">Camellia lanceoleosa</name>
    <dbReference type="NCBI Taxonomy" id="1840588"/>
    <lineage>
        <taxon>Eukaryota</taxon>
        <taxon>Viridiplantae</taxon>
        <taxon>Streptophyta</taxon>
        <taxon>Embryophyta</taxon>
        <taxon>Tracheophyta</taxon>
        <taxon>Spermatophyta</taxon>
        <taxon>Magnoliopsida</taxon>
        <taxon>eudicotyledons</taxon>
        <taxon>Gunneridae</taxon>
        <taxon>Pentapetalae</taxon>
        <taxon>asterids</taxon>
        <taxon>Ericales</taxon>
        <taxon>Theaceae</taxon>
        <taxon>Camellia</taxon>
    </lineage>
</organism>
<sequence length="361" mass="39350">MGTTSSALVMLFALFFIERLEFICSSTNSNVSCIASEQEALMKIKGNLTDEANRLSSWVGKDCCTWKGVGCSSKTGHVVKLDLHNPIFGGNKLGGQVSPSLLDLNHLHYLDLSWNDIQISNSLGSLKSLRYLDLSWSTFDATIPHNLGNLSRLQYLNLSNSGLSSPIPVTLGRLTSLTVLDLSSNFFNDSMLYSLCNLSSLVHIDLSFNSLGGAIPYCLGNLASLSILKLNANYYLQGPIPSEMGNMTQLTELDLSLNAFEGEIPNSMRNLCNLRVLDLSNNKFTGKLSTSVGSPFGCIHNSLEDLSLSSNELSGGLPNHLGEFKNLERLIIGWNSFYGSYIQLEKGPSEEAALRSCYGFS</sequence>
<dbReference type="Proteomes" id="UP001060215">
    <property type="component" value="Chromosome 12"/>
</dbReference>
<protein>
    <submittedName>
        <fullName evidence="1">Receptor-like protein 34</fullName>
    </submittedName>
</protein>
<proteinExistence type="predicted"/>
<name>A0ACC0G0F2_9ERIC</name>
<gene>
    <name evidence="1" type="ORF">LOK49_LG11G00574</name>
</gene>